<dbReference type="EMBL" id="JASCZI010181431">
    <property type="protein sequence ID" value="MED6183387.1"/>
    <property type="molecule type" value="Genomic_DNA"/>
</dbReference>
<feature type="transmembrane region" description="Helical" evidence="5">
    <location>
        <begin position="85"/>
        <end position="103"/>
    </location>
</feature>
<keyword evidence="5" id="KW-0472">Membrane</keyword>
<dbReference type="PANTHER" id="PTHR36049:SF3">
    <property type="match status" value="1"/>
</dbReference>
<reference evidence="6 7" key="1">
    <citation type="journal article" date="2023" name="Plants (Basel)">
        <title>Bridging the Gap: Combining Genomics and Transcriptomics Approaches to Understand Stylosanthes scabra, an Orphan Legume from the Brazilian Caatinga.</title>
        <authorList>
            <person name="Ferreira-Neto J.R.C."/>
            <person name="da Silva M.D."/>
            <person name="Binneck E."/>
            <person name="de Melo N.F."/>
            <person name="da Silva R.H."/>
            <person name="de Melo A.L.T.M."/>
            <person name="Pandolfi V."/>
            <person name="Bustamante F.O."/>
            <person name="Brasileiro-Vidal A.C."/>
            <person name="Benko-Iseppon A.M."/>
        </authorList>
    </citation>
    <scope>NUCLEOTIDE SEQUENCE [LARGE SCALE GENOMIC DNA]</scope>
    <source>
        <tissue evidence="6">Leaves</tissue>
    </source>
</reference>
<evidence type="ECO:0000313" key="6">
    <source>
        <dbReference type="EMBL" id="MED6183387.1"/>
    </source>
</evidence>
<keyword evidence="5" id="KW-0812">Transmembrane</keyword>
<dbReference type="Proteomes" id="UP001341840">
    <property type="component" value="Unassembled WGS sequence"/>
</dbReference>
<sequence>MKNLSLRSQLDIARLSNPCYFSQRHHLLFVKAIAIKSNIVASDLKLKQHTRASRLAVTLRHRIPITLHRTTDVPIKNEHHSTCRLVIMGAAVSVGILVIMSGLDGQRAWALGPEGPLVEEFWDNVRRYALYALTVSTGALYTILQPILELLKNPISAILVIVIFAASIFIVSQVLNAMVGVSDFTYNYAY</sequence>
<evidence type="ECO:0000313" key="7">
    <source>
        <dbReference type="Proteomes" id="UP001341840"/>
    </source>
</evidence>
<accession>A0ABU6WDU3</accession>
<gene>
    <name evidence="6" type="ORF">PIB30_037479</name>
</gene>
<evidence type="ECO:0000256" key="2">
    <source>
        <dbReference type="ARBA" id="ARBA00010985"/>
    </source>
</evidence>
<name>A0ABU6WDU3_9FABA</name>
<keyword evidence="5" id="KW-1133">Transmembrane helix</keyword>
<dbReference type="Pfam" id="PF05421">
    <property type="entry name" value="DUF751"/>
    <property type="match status" value="1"/>
</dbReference>
<evidence type="ECO:0000256" key="5">
    <source>
        <dbReference type="SAM" id="Phobius"/>
    </source>
</evidence>
<evidence type="ECO:0000256" key="1">
    <source>
        <dbReference type="ARBA" id="ARBA00004474"/>
    </source>
</evidence>
<evidence type="ECO:0000256" key="4">
    <source>
        <dbReference type="ARBA" id="ARBA00022640"/>
    </source>
</evidence>
<evidence type="ECO:0000256" key="3">
    <source>
        <dbReference type="ARBA" id="ARBA00021584"/>
    </source>
</evidence>
<feature type="transmembrane region" description="Helical" evidence="5">
    <location>
        <begin position="128"/>
        <end position="148"/>
    </location>
</feature>
<feature type="transmembrane region" description="Helical" evidence="5">
    <location>
        <begin position="155"/>
        <end position="175"/>
    </location>
</feature>
<keyword evidence="7" id="KW-1185">Reference proteome</keyword>
<comment type="similarity">
    <text evidence="2">Belongs to the ycf33 family.</text>
</comment>
<proteinExistence type="inferred from homology"/>
<organism evidence="6 7">
    <name type="scientific">Stylosanthes scabra</name>
    <dbReference type="NCBI Taxonomy" id="79078"/>
    <lineage>
        <taxon>Eukaryota</taxon>
        <taxon>Viridiplantae</taxon>
        <taxon>Streptophyta</taxon>
        <taxon>Embryophyta</taxon>
        <taxon>Tracheophyta</taxon>
        <taxon>Spermatophyta</taxon>
        <taxon>Magnoliopsida</taxon>
        <taxon>eudicotyledons</taxon>
        <taxon>Gunneridae</taxon>
        <taxon>Pentapetalae</taxon>
        <taxon>rosids</taxon>
        <taxon>fabids</taxon>
        <taxon>Fabales</taxon>
        <taxon>Fabaceae</taxon>
        <taxon>Papilionoideae</taxon>
        <taxon>50 kb inversion clade</taxon>
        <taxon>dalbergioids sensu lato</taxon>
        <taxon>Dalbergieae</taxon>
        <taxon>Pterocarpus clade</taxon>
        <taxon>Stylosanthes</taxon>
    </lineage>
</organism>
<comment type="subcellular location">
    <subcellularLocation>
        <location evidence="1">Plastid</location>
    </subcellularLocation>
</comment>
<keyword evidence="4" id="KW-0934">Plastid</keyword>
<comment type="caution">
    <text evidence="6">The sequence shown here is derived from an EMBL/GenBank/DDBJ whole genome shotgun (WGS) entry which is preliminary data.</text>
</comment>
<dbReference type="InterPro" id="IPR008470">
    <property type="entry name" value="Uncharacterised_Ycf33"/>
</dbReference>
<dbReference type="PANTHER" id="PTHR36049">
    <property type="entry name" value="TRANSMEMBRANE PROTEIN"/>
    <property type="match status" value="1"/>
</dbReference>
<protein>
    <recommendedName>
        <fullName evidence="3">Uncharacterized protein ycf33</fullName>
    </recommendedName>
</protein>